<evidence type="ECO:0000256" key="4">
    <source>
        <dbReference type="ARBA" id="ARBA00022679"/>
    </source>
</evidence>
<evidence type="ECO:0000313" key="9">
    <source>
        <dbReference type="EMBL" id="AKM53704.1"/>
    </source>
</evidence>
<dbReference type="SUPFAM" id="SSF52794">
    <property type="entry name" value="PTS system IIB component-like"/>
    <property type="match status" value="1"/>
</dbReference>
<organism evidence="9 10">
    <name type="scientific">Spiroplasma eriocheiris</name>
    <dbReference type="NCBI Taxonomy" id="315358"/>
    <lineage>
        <taxon>Bacteria</taxon>
        <taxon>Bacillati</taxon>
        <taxon>Mycoplasmatota</taxon>
        <taxon>Mollicutes</taxon>
        <taxon>Entomoplasmatales</taxon>
        <taxon>Spiroplasmataceae</taxon>
        <taxon>Spiroplasma</taxon>
    </lineage>
</organism>
<dbReference type="InterPro" id="IPR003501">
    <property type="entry name" value="PTS_EIIB_2/3"/>
</dbReference>
<reference evidence="10" key="2">
    <citation type="submission" date="2015-06" db="EMBL/GenBank/DDBJ databases">
        <title>Complete genome sequence of Spiroplasma eriocheiris TDA-040725-5 (DSM 21848).</title>
        <authorList>
            <person name="Lo W.-S."/>
            <person name="Kuo C.-H."/>
        </authorList>
    </citation>
    <scope>NUCLEOTIDE SEQUENCE [LARGE SCALE GENOMIC DNA]</scope>
    <source>
        <strain evidence="10">TDA-040725-5</strain>
    </source>
</reference>
<evidence type="ECO:0000313" key="10">
    <source>
        <dbReference type="Proteomes" id="UP000035661"/>
    </source>
</evidence>
<dbReference type="GO" id="GO:0016301">
    <property type="term" value="F:kinase activity"/>
    <property type="evidence" value="ECO:0007669"/>
    <property type="project" value="UniProtKB-KW"/>
</dbReference>
<dbReference type="Pfam" id="PF02302">
    <property type="entry name" value="PTS_IIB"/>
    <property type="match status" value="1"/>
</dbReference>
<evidence type="ECO:0000256" key="2">
    <source>
        <dbReference type="ARBA" id="ARBA00022553"/>
    </source>
</evidence>
<evidence type="ECO:0000256" key="5">
    <source>
        <dbReference type="ARBA" id="ARBA00022683"/>
    </source>
</evidence>
<dbReference type="InterPro" id="IPR013012">
    <property type="entry name" value="PTS_EIIB_3"/>
</dbReference>
<evidence type="ECO:0000256" key="6">
    <source>
        <dbReference type="ARBA" id="ARBA00022777"/>
    </source>
</evidence>
<dbReference type="KEGG" id="seri:SERIO_v1c01020"/>
<sequence length="101" mass="10772">MNIMKNILLVCSAGMSTSILVKKMEDAAALKGIDVHVEAKAMAEAQSVLNDWDVILLGPQVKFMEGNIKSMTTKPVSVIPSNIYALGKGPEALDLALKMLG</sequence>
<feature type="modified residue" description="Phosphocysteine; by EIIA" evidence="7">
    <location>
        <position position="11"/>
    </location>
</feature>
<dbReference type="PANTHER" id="PTHR34581:SF2">
    <property type="entry name" value="PTS SYSTEM N,N'-DIACETYLCHITOBIOSE-SPECIFIC EIIB COMPONENT"/>
    <property type="match status" value="1"/>
</dbReference>
<reference evidence="9 10" key="1">
    <citation type="journal article" date="2015" name="Genome Biol. Evol.">
        <title>Found and Lost: The Fates of Horizontally Acquired Genes in Arthropod-Symbiotic Spiroplasma.</title>
        <authorList>
            <person name="Lo W.S."/>
            <person name="Gasparich G.E."/>
            <person name="Kuo C.H."/>
        </authorList>
    </citation>
    <scope>NUCLEOTIDE SEQUENCE [LARGE SCALE GENOMIC DNA]</scope>
    <source>
        <strain evidence="10">TDA-040725-5</strain>
    </source>
</reference>
<protein>
    <submittedName>
        <fullName evidence="9">PTS system cellobiose-specific IIB component</fullName>
    </submittedName>
</protein>
<dbReference type="AlphaFoldDB" id="A0A0H3XK46"/>
<feature type="domain" description="PTS EIIB type-3" evidence="8">
    <location>
        <begin position="4"/>
        <end position="101"/>
    </location>
</feature>
<keyword evidence="6" id="KW-0418">Kinase</keyword>
<dbReference type="GO" id="GO:0009401">
    <property type="term" value="P:phosphoenolpyruvate-dependent sugar phosphotransferase system"/>
    <property type="evidence" value="ECO:0007669"/>
    <property type="project" value="UniProtKB-KW"/>
</dbReference>
<accession>A0A0H3XK46</accession>
<evidence type="ECO:0000256" key="7">
    <source>
        <dbReference type="PROSITE-ProRule" id="PRU00423"/>
    </source>
</evidence>
<dbReference type="EMBL" id="CP011856">
    <property type="protein sequence ID" value="AKM53704.1"/>
    <property type="molecule type" value="Genomic_DNA"/>
</dbReference>
<proteinExistence type="predicted"/>
<dbReference type="PROSITE" id="PS51100">
    <property type="entry name" value="PTS_EIIB_TYPE_3"/>
    <property type="match status" value="1"/>
</dbReference>
<keyword evidence="2" id="KW-0597">Phosphoprotein</keyword>
<evidence type="ECO:0000259" key="8">
    <source>
        <dbReference type="PROSITE" id="PS51100"/>
    </source>
</evidence>
<dbReference type="Gene3D" id="3.40.50.2300">
    <property type="match status" value="1"/>
</dbReference>
<keyword evidence="10" id="KW-1185">Reference proteome</keyword>
<keyword evidence="1" id="KW-0813">Transport</keyword>
<dbReference type="Proteomes" id="UP000035661">
    <property type="component" value="Chromosome"/>
</dbReference>
<dbReference type="GO" id="GO:0008982">
    <property type="term" value="F:protein-N(PI)-phosphohistidine-sugar phosphotransferase activity"/>
    <property type="evidence" value="ECO:0007669"/>
    <property type="project" value="InterPro"/>
</dbReference>
<name>A0A0H3XK46_9MOLU</name>
<keyword evidence="5" id="KW-0598">Phosphotransferase system</keyword>
<keyword evidence="3" id="KW-0762">Sugar transport</keyword>
<evidence type="ECO:0000256" key="3">
    <source>
        <dbReference type="ARBA" id="ARBA00022597"/>
    </source>
</evidence>
<keyword evidence="4" id="KW-0808">Transferase</keyword>
<dbReference type="InterPro" id="IPR051819">
    <property type="entry name" value="PTS_sugar-specific_EIIB"/>
</dbReference>
<dbReference type="PANTHER" id="PTHR34581">
    <property type="entry name" value="PTS SYSTEM N,N'-DIACETYLCHITOBIOSE-SPECIFIC EIIB COMPONENT"/>
    <property type="match status" value="1"/>
</dbReference>
<dbReference type="InterPro" id="IPR036095">
    <property type="entry name" value="PTS_EIIB-like_sf"/>
</dbReference>
<dbReference type="CDD" id="cd05564">
    <property type="entry name" value="PTS_IIB_chitobiose_lichenan"/>
    <property type="match status" value="1"/>
</dbReference>
<dbReference type="STRING" id="315358.SERIO_v1c01020"/>
<gene>
    <name evidence="9" type="primary">celA</name>
    <name evidence="9" type="ORF">SERIO_v1c01020</name>
</gene>
<dbReference type="PATRIC" id="fig|743698.3.peg.104"/>
<evidence type="ECO:0000256" key="1">
    <source>
        <dbReference type="ARBA" id="ARBA00022448"/>
    </source>
</evidence>